<dbReference type="GO" id="GO:1990229">
    <property type="term" value="C:iron-sulfur cluster assembly complex"/>
    <property type="evidence" value="ECO:0007669"/>
    <property type="project" value="EnsemblFungi"/>
</dbReference>
<name>A0A1E3PUX8_LIPST</name>
<dbReference type="STRING" id="675824.A0A1E3PUX8"/>
<dbReference type="PANTHER" id="PTHR12735">
    <property type="entry name" value="BOLA-LIKE PROTEIN-RELATED"/>
    <property type="match status" value="1"/>
</dbReference>
<dbReference type="Gene3D" id="3.10.20.90">
    <property type="entry name" value="Phosphatidylinositol 3-kinase Catalytic Subunit, Chain A, domain 1"/>
    <property type="match status" value="1"/>
</dbReference>
<dbReference type="InterPro" id="IPR002634">
    <property type="entry name" value="BolA"/>
</dbReference>
<dbReference type="Proteomes" id="UP000094385">
    <property type="component" value="Unassembled WGS sequence"/>
</dbReference>
<keyword evidence="3" id="KW-1185">Reference proteome</keyword>
<protein>
    <recommendedName>
        <fullName evidence="4">BolA-like protein</fullName>
    </recommendedName>
</protein>
<accession>A0A1E3PUX8</accession>
<sequence>MSGSGIASSHIEAVIRERLNSTHVQVDDISGGCGQAFEVIVVSPLFVGKNMLMRHRLVNAALKEEISAIHAFTQKDYTPEEWQKKQQQ</sequence>
<dbReference type="GO" id="GO:0051537">
    <property type="term" value="F:2 iron, 2 sulfur cluster binding"/>
    <property type="evidence" value="ECO:0007669"/>
    <property type="project" value="EnsemblFungi"/>
</dbReference>
<dbReference type="EMBL" id="KV454304">
    <property type="protein sequence ID" value="ODQ69225.1"/>
    <property type="molecule type" value="Genomic_DNA"/>
</dbReference>
<evidence type="ECO:0000256" key="1">
    <source>
        <dbReference type="RuleBase" id="RU003860"/>
    </source>
</evidence>
<dbReference type="PIRSF" id="PIRSF003113">
    <property type="entry name" value="BolA"/>
    <property type="match status" value="1"/>
</dbReference>
<dbReference type="GO" id="GO:0006879">
    <property type="term" value="P:intracellular iron ion homeostasis"/>
    <property type="evidence" value="ECO:0007669"/>
    <property type="project" value="EnsemblFungi"/>
</dbReference>
<dbReference type="GO" id="GO:0051604">
    <property type="term" value="P:protein maturation"/>
    <property type="evidence" value="ECO:0007669"/>
    <property type="project" value="InterPro"/>
</dbReference>
<evidence type="ECO:0008006" key="4">
    <source>
        <dbReference type="Google" id="ProtNLM"/>
    </source>
</evidence>
<dbReference type="SUPFAM" id="SSF82657">
    <property type="entry name" value="BolA-like"/>
    <property type="match status" value="1"/>
</dbReference>
<dbReference type="GO" id="GO:0071281">
    <property type="term" value="P:cellular response to iron ion"/>
    <property type="evidence" value="ECO:0007669"/>
    <property type="project" value="EnsemblFungi"/>
</dbReference>
<dbReference type="GO" id="GO:0005829">
    <property type="term" value="C:cytosol"/>
    <property type="evidence" value="ECO:0007669"/>
    <property type="project" value="EnsemblFungi"/>
</dbReference>
<dbReference type="InterPro" id="IPR036065">
    <property type="entry name" value="BolA-like_sf"/>
</dbReference>
<dbReference type="Pfam" id="PF01722">
    <property type="entry name" value="BolA"/>
    <property type="match status" value="1"/>
</dbReference>
<dbReference type="PANTHER" id="PTHR12735:SF27">
    <property type="entry name" value="BOLA-LIKE PROTEIN 2"/>
    <property type="match status" value="1"/>
</dbReference>
<organism evidence="2 3">
    <name type="scientific">Lipomyces starkeyi NRRL Y-11557</name>
    <dbReference type="NCBI Taxonomy" id="675824"/>
    <lineage>
        <taxon>Eukaryota</taxon>
        <taxon>Fungi</taxon>
        <taxon>Dikarya</taxon>
        <taxon>Ascomycota</taxon>
        <taxon>Saccharomycotina</taxon>
        <taxon>Lipomycetes</taxon>
        <taxon>Lipomycetales</taxon>
        <taxon>Lipomycetaceae</taxon>
        <taxon>Lipomyces</taxon>
    </lineage>
</organism>
<dbReference type="GO" id="GO:0005634">
    <property type="term" value="C:nucleus"/>
    <property type="evidence" value="ECO:0007669"/>
    <property type="project" value="EnsemblFungi"/>
</dbReference>
<reference evidence="2 3" key="1">
    <citation type="journal article" date="2016" name="Proc. Natl. Acad. Sci. U.S.A.">
        <title>Comparative genomics of biotechnologically important yeasts.</title>
        <authorList>
            <person name="Riley R."/>
            <person name="Haridas S."/>
            <person name="Wolfe K.H."/>
            <person name="Lopes M.R."/>
            <person name="Hittinger C.T."/>
            <person name="Goeker M."/>
            <person name="Salamov A.A."/>
            <person name="Wisecaver J.H."/>
            <person name="Long T.M."/>
            <person name="Calvey C.H."/>
            <person name="Aerts A.L."/>
            <person name="Barry K.W."/>
            <person name="Choi C."/>
            <person name="Clum A."/>
            <person name="Coughlan A.Y."/>
            <person name="Deshpande S."/>
            <person name="Douglass A.P."/>
            <person name="Hanson S.J."/>
            <person name="Klenk H.-P."/>
            <person name="LaButti K.M."/>
            <person name="Lapidus A."/>
            <person name="Lindquist E.A."/>
            <person name="Lipzen A.M."/>
            <person name="Meier-Kolthoff J.P."/>
            <person name="Ohm R.A."/>
            <person name="Otillar R.P."/>
            <person name="Pangilinan J.L."/>
            <person name="Peng Y."/>
            <person name="Rokas A."/>
            <person name="Rosa C.A."/>
            <person name="Scheuner C."/>
            <person name="Sibirny A.A."/>
            <person name="Slot J.C."/>
            <person name="Stielow J.B."/>
            <person name="Sun H."/>
            <person name="Kurtzman C.P."/>
            <person name="Blackwell M."/>
            <person name="Grigoriev I.V."/>
            <person name="Jeffries T.W."/>
        </authorList>
    </citation>
    <scope>NUCLEOTIDE SEQUENCE [LARGE SCALE GENOMIC DNA]</scope>
    <source>
        <strain evidence="2 3">NRRL Y-11557</strain>
    </source>
</reference>
<dbReference type="GO" id="GO:0000122">
    <property type="term" value="P:negative regulation of transcription by RNA polymerase II"/>
    <property type="evidence" value="ECO:0007669"/>
    <property type="project" value="EnsemblFungi"/>
</dbReference>
<evidence type="ECO:0000313" key="3">
    <source>
        <dbReference type="Proteomes" id="UP000094385"/>
    </source>
</evidence>
<gene>
    <name evidence="2" type="ORF">LIPSTDRAFT_193656</name>
</gene>
<evidence type="ECO:0000313" key="2">
    <source>
        <dbReference type="EMBL" id="ODQ69225.1"/>
    </source>
</evidence>
<dbReference type="GO" id="GO:0045944">
    <property type="term" value="P:positive regulation of transcription by RNA polymerase II"/>
    <property type="evidence" value="ECO:0007669"/>
    <property type="project" value="EnsemblFungi"/>
</dbReference>
<dbReference type="InterPro" id="IPR045115">
    <property type="entry name" value="BOL2"/>
</dbReference>
<dbReference type="AlphaFoldDB" id="A0A1E3PUX8"/>
<dbReference type="OrthoDB" id="4983at2759"/>
<proteinExistence type="inferred from homology"/>
<comment type="similarity">
    <text evidence="1">Belongs to the BolA/IbaG family.</text>
</comment>